<evidence type="ECO:0000256" key="1">
    <source>
        <dbReference type="SAM" id="MobiDB-lite"/>
    </source>
</evidence>
<evidence type="ECO:0000313" key="2">
    <source>
        <dbReference type="EMBL" id="KAH3692740.1"/>
    </source>
</evidence>
<proteinExistence type="predicted"/>
<keyword evidence="3" id="KW-1185">Reference proteome</keyword>
<dbReference type="Proteomes" id="UP000828390">
    <property type="component" value="Unassembled WGS sequence"/>
</dbReference>
<sequence length="65" mass="6966">MFSFLKIQSDGLSSDFVSGIYQAFRASLPVDENVFSGNVQDGVSGGQTQASLSTAQRPLAHFKKP</sequence>
<evidence type="ECO:0000313" key="3">
    <source>
        <dbReference type="Proteomes" id="UP000828390"/>
    </source>
</evidence>
<accession>A0A9D4BEV4</accession>
<feature type="region of interest" description="Disordered" evidence="1">
    <location>
        <begin position="39"/>
        <end position="65"/>
    </location>
</feature>
<protein>
    <submittedName>
        <fullName evidence="2">Uncharacterized protein</fullName>
    </submittedName>
</protein>
<gene>
    <name evidence="2" type="ORF">DPMN_193894</name>
</gene>
<organism evidence="2 3">
    <name type="scientific">Dreissena polymorpha</name>
    <name type="common">Zebra mussel</name>
    <name type="synonym">Mytilus polymorpha</name>
    <dbReference type="NCBI Taxonomy" id="45954"/>
    <lineage>
        <taxon>Eukaryota</taxon>
        <taxon>Metazoa</taxon>
        <taxon>Spiralia</taxon>
        <taxon>Lophotrochozoa</taxon>
        <taxon>Mollusca</taxon>
        <taxon>Bivalvia</taxon>
        <taxon>Autobranchia</taxon>
        <taxon>Heteroconchia</taxon>
        <taxon>Euheterodonta</taxon>
        <taxon>Imparidentia</taxon>
        <taxon>Neoheterodontei</taxon>
        <taxon>Myida</taxon>
        <taxon>Dreissenoidea</taxon>
        <taxon>Dreissenidae</taxon>
        <taxon>Dreissena</taxon>
    </lineage>
</organism>
<feature type="compositionally biased region" description="Polar residues" evidence="1">
    <location>
        <begin position="39"/>
        <end position="56"/>
    </location>
</feature>
<dbReference type="EMBL" id="JAIWYP010000020">
    <property type="protein sequence ID" value="KAH3692740.1"/>
    <property type="molecule type" value="Genomic_DNA"/>
</dbReference>
<reference evidence="2" key="1">
    <citation type="journal article" date="2019" name="bioRxiv">
        <title>The Genome of the Zebra Mussel, Dreissena polymorpha: A Resource for Invasive Species Research.</title>
        <authorList>
            <person name="McCartney M.A."/>
            <person name="Auch B."/>
            <person name="Kono T."/>
            <person name="Mallez S."/>
            <person name="Zhang Y."/>
            <person name="Obille A."/>
            <person name="Becker A."/>
            <person name="Abrahante J.E."/>
            <person name="Garbe J."/>
            <person name="Badalamenti J.P."/>
            <person name="Herman A."/>
            <person name="Mangelson H."/>
            <person name="Liachko I."/>
            <person name="Sullivan S."/>
            <person name="Sone E.D."/>
            <person name="Koren S."/>
            <person name="Silverstein K.A.T."/>
            <person name="Beckman K.B."/>
            <person name="Gohl D.M."/>
        </authorList>
    </citation>
    <scope>NUCLEOTIDE SEQUENCE</scope>
    <source>
        <strain evidence="2">Duluth1</strain>
        <tissue evidence="2">Whole animal</tissue>
    </source>
</reference>
<comment type="caution">
    <text evidence="2">The sequence shown here is derived from an EMBL/GenBank/DDBJ whole genome shotgun (WGS) entry which is preliminary data.</text>
</comment>
<reference evidence="2" key="2">
    <citation type="submission" date="2020-11" db="EMBL/GenBank/DDBJ databases">
        <authorList>
            <person name="McCartney M.A."/>
            <person name="Auch B."/>
            <person name="Kono T."/>
            <person name="Mallez S."/>
            <person name="Becker A."/>
            <person name="Gohl D.M."/>
            <person name="Silverstein K.A.T."/>
            <person name="Koren S."/>
            <person name="Bechman K.B."/>
            <person name="Herman A."/>
            <person name="Abrahante J.E."/>
            <person name="Garbe J."/>
        </authorList>
    </citation>
    <scope>NUCLEOTIDE SEQUENCE</scope>
    <source>
        <strain evidence="2">Duluth1</strain>
        <tissue evidence="2">Whole animal</tissue>
    </source>
</reference>
<name>A0A9D4BEV4_DREPO</name>
<dbReference type="AlphaFoldDB" id="A0A9D4BEV4"/>